<dbReference type="GO" id="GO:0005777">
    <property type="term" value="C:peroxisome"/>
    <property type="evidence" value="ECO:0007669"/>
    <property type="project" value="UniProtKB-SubCell"/>
</dbReference>
<evidence type="ECO:0000256" key="11">
    <source>
        <dbReference type="ARBA" id="ARBA00023140"/>
    </source>
</evidence>
<dbReference type="GO" id="GO:0005504">
    <property type="term" value="F:fatty acid binding"/>
    <property type="evidence" value="ECO:0007669"/>
    <property type="project" value="TreeGrafter"/>
</dbReference>
<dbReference type="GO" id="GO:0071949">
    <property type="term" value="F:FAD binding"/>
    <property type="evidence" value="ECO:0007669"/>
    <property type="project" value="InterPro"/>
</dbReference>
<evidence type="ECO:0000256" key="13">
    <source>
        <dbReference type="PIRSR" id="PIRSR000168-1"/>
    </source>
</evidence>
<feature type="domain" description="Acyl-CoA oxidase C-alpha1" evidence="17">
    <location>
        <begin position="283"/>
        <end position="443"/>
    </location>
</feature>
<comment type="catalytic activity">
    <reaction evidence="1">
        <text>a 2,3-saturated acyl-CoA + O2 = a (2E)-enoyl-CoA + H2O2</text>
        <dbReference type="Rhea" id="RHEA:38959"/>
        <dbReference type="ChEBI" id="CHEBI:15379"/>
        <dbReference type="ChEBI" id="CHEBI:16240"/>
        <dbReference type="ChEBI" id="CHEBI:58856"/>
        <dbReference type="ChEBI" id="CHEBI:65111"/>
        <dbReference type="EC" id="1.3.3.6"/>
    </reaction>
</comment>
<accession>M2PG65</accession>
<dbReference type="PANTHER" id="PTHR10909:SF250">
    <property type="entry name" value="PEROXISOMAL ACYL-COENZYME A OXIDASE 1"/>
    <property type="match status" value="1"/>
</dbReference>
<dbReference type="PIRSF" id="PIRSF000168">
    <property type="entry name" value="Acyl-CoA_oxidase"/>
    <property type="match status" value="1"/>
</dbReference>
<evidence type="ECO:0000313" key="19">
    <source>
        <dbReference type="Proteomes" id="UP000016930"/>
    </source>
</evidence>
<dbReference type="InterPro" id="IPR029320">
    <property type="entry name" value="Acyl-CoA_ox_N"/>
</dbReference>
<proteinExistence type="inferred from homology"/>
<comment type="cofactor">
    <cofactor evidence="2">
        <name>FAD</name>
        <dbReference type="ChEBI" id="CHEBI:57692"/>
    </cofactor>
</comment>
<evidence type="ECO:0000259" key="15">
    <source>
        <dbReference type="Pfam" id="PF01756"/>
    </source>
</evidence>
<dbReference type="Gene3D" id="1.10.540.10">
    <property type="entry name" value="Acyl-CoA dehydrogenase/oxidase, N-terminal domain"/>
    <property type="match status" value="1"/>
</dbReference>
<dbReference type="GO" id="GO:0003997">
    <property type="term" value="F:acyl-CoA oxidase activity"/>
    <property type="evidence" value="ECO:0007669"/>
    <property type="project" value="UniProtKB-EC"/>
</dbReference>
<keyword evidence="6 12" id="KW-0285">Flavoprotein</keyword>
<keyword evidence="7 12" id="KW-0274">FAD</keyword>
<keyword evidence="10" id="KW-0443">Lipid metabolism</keyword>
<feature type="domain" description="Acyl-coenzyme A oxidase N-terminal" evidence="16">
    <location>
        <begin position="26"/>
        <end position="134"/>
    </location>
</feature>
<organism evidence="18 19">
    <name type="scientific">Ceriporiopsis subvermispora (strain B)</name>
    <name type="common">White-rot fungus</name>
    <name type="synonym">Gelatoporia subvermispora</name>
    <dbReference type="NCBI Taxonomy" id="914234"/>
    <lineage>
        <taxon>Eukaryota</taxon>
        <taxon>Fungi</taxon>
        <taxon>Dikarya</taxon>
        <taxon>Basidiomycota</taxon>
        <taxon>Agaricomycotina</taxon>
        <taxon>Agaricomycetes</taxon>
        <taxon>Polyporales</taxon>
        <taxon>Gelatoporiaceae</taxon>
        <taxon>Gelatoporia</taxon>
    </lineage>
</organism>
<dbReference type="FunFam" id="1.20.140.10:FF:000015">
    <property type="entry name" value="Acyl-coenzyme A oxidase"/>
    <property type="match status" value="1"/>
</dbReference>
<protein>
    <recommendedName>
        <fullName evidence="12">Acyl-coenzyme A oxidase</fullName>
    </recommendedName>
</protein>
<dbReference type="Gene3D" id="1.20.140.10">
    <property type="entry name" value="Butyryl-CoA Dehydrogenase, subunit A, domain 3"/>
    <property type="match status" value="2"/>
</dbReference>
<feature type="binding site" evidence="14">
    <location>
        <position position="183"/>
    </location>
    <ligand>
        <name>FAD</name>
        <dbReference type="ChEBI" id="CHEBI:57692"/>
    </ligand>
</feature>
<evidence type="ECO:0000256" key="10">
    <source>
        <dbReference type="ARBA" id="ARBA00023098"/>
    </source>
</evidence>
<comment type="similarity">
    <text evidence="5 12">Belongs to the acyl-CoA oxidase family.</text>
</comment>
<dbReference type="OrthoDB" id="538336at2759"/>
<comment type="pathway">
    <text evidence="4">Lipid metabolism; peroxisomal fatty acid beta-oxidation.</text>
</comment>
<dbReference type="PANTHER" id="PTHR10909">
    <property type="entry name" value="ELECTRON TRANSPORT OXIDOREDUCTASE"/>
    <property type="match status" value="1"/>
</dbReference>
<evidence type="ECO:0000313" key="18">
    <source>
        <dbReference type="EMBL" id="EMD34949.1"/>
    </source>
</evidence>
<dbReference type="InterPro" id="IPR046373">
    <property type="entry name" value="Acyl-CoA_Oxase/DH_mid-dom_sf"/>
</dbReference>
<dbReference type="Proteomes" id="UP000016930">
    <property type="component" value="Unassembled WGS sequence"/>
</dbReference>
<evidence type="ECO:0000256" key="4">
    <source>
        <dbReference type="ARBA" id="ARBA00004846"/>
    </source>
</evidence>
<name>M2PG65_CERS8</name>
<dbReference type="HOGENOM" id="CLU_014629_3_1_1"/>
<keyword evidence="19" id="KW-1185">Reference proteome</keyword>
<dbReference type="InterPro" id="IPR036250">
    <property type="entry name" value="AcylCo_DH-like_C"/>
</dbReference>
<comment type="subcellular location">
    <subcellularLocation>
        <location evidence="3">Peroxisome</location>
    </subcellularLocation>
</comment>
<evidence type="ECO:0000259" key="17">
    <source>
        <dbReference type="Pfam" id="PF22924"/>
    </source>
</evidence>
<dbReference type="STRING" id="914234.M2PG65"/>
<dbReference type="EMBL" id="KB445801">
    <property type="protein sequence ID" value="EMD34949.1"/>
    <property type="molecule type" value="Genomic_DNA"/>
</dbReference>
<dbReference type="GO" id="GO:0033540">
    <property type="term" value="P:fatty acid beta-oxidation using acyl-CoA oxidase"/>
    <property type="evidence" value="ECO:0007669"/>
    <property type="project" value="TreeGrafter"/>
</dbReference>
<dbReference type="InterPro" id="IPR037069">
    <property type="entry name" value="AcylCoA_DH/ox_N_sf"/>
</dbReference>
<dbReference type="InterPro" id="IPR002655">
    <property type="entry name" value="Acyl-CoA_oxidase_C"/>
</dbReference>
<dbReference type="Pfam" id="PF14749">
    <property type="entry name" value="Acyl-CoA_ox_N"/>
    <property type="match status" value="1"/>
</dbReference>
<dbReference type="FunFam" id="2.40.110.10:FF:000003">
    <property type="entry name" value="Acyl-coenzyme A oxidase"/>
    <property type="match status" value="1"/>
</dbReference>
<evidence type="ECO:0000256" key="14">
    <source>
        <dbReference type="PIRSR" id="PIRSR000168-2"/>
    </source>
</evidence>
<evidence type="ECO:0000256" key="9">
    <source>
        <dbReference type="ARBA" id="ARBA00023002"/>
    </source>
</evidence>
<dbReference type="Gene3D" id="2.40.110.10">
    <property type="entry name" value="Butyryl-CoA Dehydrogenase, subunit A, domain 2"/>
    <property type="match status" value="1"/>
</dbReference>
<feature type="domain" description="Acyl-CoA oxidase C-terminal" evidence="15">
    <location>
        <begin position="517"/>
        <end position="664"/>
    </location>
</feature>
<dbReference type="SUPFAM" id="SSF47203">
    <property type="entry name" value="Acyl-CoA dehydrogenase C-terminal domain-like"/>
    <property type="match status" value="2"/>
</dbReference>
<evidence type="ECO:0000256" key="2">
    <source>
        <dbReference type="ARBA" id="ARBA00001974"/>
    </source>
</evidence>
<dbReference type="InterPro" id="IPR055060">
    <property type="entry name" value="ACOX_C_alpha1"/>
</dbReference>
<evidence type="ECO:0000256" key="5">
    <source>
        <dbReference type="ARBA" id="ARBA00006288"/>
    </source>
</evidence>
<dbReference type="AlphaFoldDB" id="M2PG65"/>
<dbReference type="SUPFAM" id="SSF56645">
    <property type="entry name" value="Acyl-CoA dehydrogenase NM domain-like"/>
    <property type="match status" value="1"/>
</dbReference>
<evidence type="ECO:0000256" key="1">
    <source>
        <dbReference type="ARBA" id="ARBA00001201"/>
    </source>
</evidence>
<dbReference type="InterPro" id="IPR009100">
    <property type="entry name" value="AcylCoA_DH/oxidase_NM_dom_sf"/>
</dbReference>
<evidence type="ECO:0000256" key="6">
    <source>
        <dbReference type="ARBA" id="ARBA00022630"/>
    </source>
</evidence>
<evidence type="ECO:0000256" key="7">
    <source>
        <dbReference type="ARBA" id="ARBA00022827"/>
    </source>
</evidence>
<evidence type="ECO:0000256" key="12">
    <source>
        <dbReference type="PIRNR" id="PIRNR000168"/>
    </source>
</evidence>
<evidence type="ECO:0000259" key="16">
    <source>
        <dbReference type="Pfam" id="PF14749"/>
    </source>
</evidence>
<feature type="active site" description="Proton acceptor" evidence="13">
    <location>
        <position position="429"/>
    </location>
</feature>
<dbReference type="InterPro" id="IPR012258">
    <property type="entry name" value="Acyl-CoA_oxidase"/>
</dbReference>
<evidence type="ECO:0000256" key="3">
    <source>
        <dbReference type="ARBA" id="ARBA00004275"/>
    </source>
</evidence>
<keyword evidence="8" id="KW-0276">Fatty acid metabolism</keyword>
<dbReference type="Pfam" id="PF01756">
    <property type="entry name" value="ACOX"/>
    <property type="match status" value="1"/>
</dbReference>
<gene>
    <name evidence="18" type="ORF">CERSUDRAFT_116474</name>
</gene>
<dbReference type="Pfam" id="PF22924">
    <property type="entry name" value="ACOX_C_alpha1"/>
    <property type="match status" value="1"/>
</dbReference>
<keyword evidence="9" id="KW-0560">Oxidoreductase</keyword>
<evidence type="ECO:0000256" key="8">
    <source>
        <dbReference type="ARBA" id="ARBA00022832"/>
    </source>
</evidence>
<sequence>MSCPTSLRNAQDMSSARARTTMDVAAVRSFLYTNQHEWEIHQNLVQIMEADPVFDKSRRPFMSRSERYVRAVAMASRAYELKEIHHWSDAEAARVIKLIDEPIPMTLHAVAFEPVINLQGSPEFLRTWGKVIAQRGILGCYLQTELGHGTNVAALETIATYIPENKEFEIHSPTLSSTKWWIGALGKTATHGVVQAKLILPSGEDMGPHLFFIQLRSLEDHRVLPGIAIGDIGPKAMHGLAGTDNGFARFNRVRIPRENMLSKFAQVTEDGKYVKPPHAKLSYGGMMYIRSSMVTGAGWTIARGITVAIRYTTVRRQGGKGSDGLEHQVISYPSVHVRLLPALSRAYVYILLGRNLTDAFSELSSRLASGDTSLLAEMHATTSGLKVLVTTTAIQDLETARRSMGGHGFSEFAGVGRMYADYVPSATFEGDNFVLDQQVVRAALKAYQKLAKSGDTTLTPSTHYLRLLLEPQLDIGGGLPLTWEDAQTSIRLLELRAALTVKSRAIHQDAPDASMDQRASKAVTEAFVAVQVGKIIQSLPKTFGPRETEVLTKLCLLYLLTAVEGGLVDILSFRLLPQSVVSTTSGCDDPTRTLRMAIKQLCQEILPEAIGLTDAFGLSEWELDSALGVADGRVYEALYARVQTEPLNATEITEAYTTHIKPMLTRGQKLAGSTKSKL</sequence>
<keyword evidence="11" id="KW-0576">Peroxisome</keyword>
<reference evidence="18 19" key="1">
    <citation type="journal article" date="2012" name="Proc. Natl. Acad. Sci. U.S.A.">
        <title>Comparative genomics of Ceriporiopsis subvermispora and Phanerochaete chrysosporium provide insight into selective ligninolysis.</title>
        <authorList>
            <person name="Fernandez-Fueyo E."/>
            <person name="Ruiz-Duenas F.J."/>
            <person name="Ferreira P."/>
            <person name="Floudas D."/>
            <person name="Hibbett D.S."/>
            <person name="Canessa P."/>
            <person name="Larrondo L.F."/>
            <person name="James T.Y."/>
            <person name="Seelenfreund D."/>
            <person name="Lobos S."/>
            <person name="Polanco R."/>
            <person name="Tello M."/>
            <person name="Honda Y."/>
            <person name="Watanabe T."/>
            <person name="Watanabe T."/>
            <person name="Ryu J.S."/>
            <person name="Kubicek C.P."/>
            <person name="Schmoll M."/>
            <person name="Gaskell J."/>
            <person name="Hammel K.E."/>
            <person name="St John F.J."/>
            <person name="Vanden Wymelenberg A."/>
            <person name="Sabat G."/>
            <person name="Splinter BonDurant S."/>
            <person name="Syed K."/>
            <person name="Yadav J.S."/>
            <person name="Doddapaneni H."/>
            <person name="Subramanian V."/>
            <person name="Lavin J.L."/>
            <person name="Oguiza J.A."/>
            <person name="Perez G."/>
            <person name="Pisabarro A.G."/>
            <person name="Ramirez L."/>
            <person name="Santoyo F."/>
            <person name="Master E."/>
            <person name="Coutinho P.M."/>
            <person name="Henrissat B."/>
            <person name="Lombard V."/>
            <person name="Magnuson J.K."/>
            <person name="Kuees U."/>
            <person name="Hori C."/>
            <person name="Igarashi K."/>
            <person name="Samejima M."/>
            <person name="Held B.W."/>
            <person name="Barry K.W."/>
            <person name="LaButti K.M."/>
            <person name="Lapidus A."/>
            <person name="Lindquist E.A."/>
            <person name="Lucas S.M."/>
            <person name="Riley R."/>
            <person name="Salamov A.A."/>
            <person name="Hoffmeister D."/>
            <person name="Schwenk D."/>
            <person name="Hadar Y."/>
            <person name="Yarden O."/>
            <person name="de Vries R.P."/>
            <person name="Wiebenga A."/>
            <person name="Stenlid J."/>
            <person name="Eastwood D."/>
            <person name="Grigoriev I.V."/>
            <person name="Berka R.M."/>
            <person name="Blanchette R.A."/>
            <person name="Kersten P."/>
            <person name="Martinez A.T."/>
            <person name="Vicuna R."/>
            <person name="Cullen D."/>
        </authorList>
    </citation>
    <scope>NUCLEOTIDE SEQUENCE [LARGE SCALE GENOMIC DNA]</scope>
    <source>
        <strain evidence="18 19">B</strain>
    </source>
</reference>
<feature type="binding site" evidence="14">
    <location>
        <position position="144"/>
    </location>
    <ligand>
        <name>FAD</name>
        <dbReference type="ChEBI" id="CHEBI:57692"/>
    </ligand>
</feature>
<dbReference type="GO" id="GO:0055088">
    <property type="term" value="P:lipid homeostasis"/>
    <property type="evidence" value="ECO:0007669"/>
    <property type="project" value="TreeGrafter"/>
</dbReference>